<gene>
    <name evidence="2" type="ORF">AFUS01_LOCUS23591</name>
</gene>
<proteinExistence type="predicted"/>
<evidence type="ECO:0000313" key="2">
    <source>
        <dbReference type="EMBL" id="CAG7784933.1"/>
    </source>
</evidence>
<reference evidence="2" key="1">
    <citation type="submission" date="2021-06" db="EMBL/GenBank/DDBJ databases">
        <authorList>
            <person name="Hodson N. C."/>
            <person name="Mongue J. A."/>
            <person name="Jaron S. K."/>
        </authorList>
    </citation>
    <scope>NUCLEOTIDE SEQUENCE</scope>
</reference>
<comment type="caution">
    <text evidence="2">The sequence shown here is derived from an EMBL/GenBank/DDBJ whole genome shotgun (WGS) entry which is preliminary data.</text>
</comment>
<feature type="compositionally biased region" description="Polar residues" evidence="1">
    <location>
        <begin position="8"/>
        <end position="18"/>
    </location>
</feature>
<feature type="region of interest" description="Disordered" evidence="1">
    <location>
        <begin position="1"/>
        <end position="51"/>
    </location>
</feature>
<dbReference type="EMBL" id="CAJVCH010286172">
    <property type="protein sequence ID" value="CAG7784933.1"/>
    <property type="molecule type" value="Genomic_DNA"/>
</dbReference>
<protein>
    <submittedName>
        <fullName evidence="2">Uncharacterized protein</fullName>
    </submittedName>
</protein>
<keyword evidence="3" id="KW-1185">Reference proteome</keyword>
<accession>A0A8J2P7W4</accession>
<evidence type="ECO:0000256" key="1">
    <source>
        <dbReference type="SAM" id="MobiDB-lite"/>
    </source>
</evidence>
<sequence length="76" mass="8563">MWSELKQTETTFAFQASTGDKDVSRVTGPGREIPGHTKVVSTSKKKRPRALAQSLRHELLKHNPREFIHHLGQDGT</sequence>
<dbReference type="AlphaFoldDB" id="A0A8J2P7W4"/>
<evidence type="ECO:0000313" key="3">
    <source>
        <dbReference type="Proteomes" id="UP000708208"/>
    </source>
</evidence>
<organism evidence="2 3">
    <name type="scientific">Allacma fusca</name>
    <dbReference type="NCBI Taxonomy" id="39272"/>
    <lineage>
        <taxon>Eukaryota</taxon>
        <taxon>Metazoa</taxon>
        <taxon>Ecdysozoa</taxon>
        <taxon>Arthropoda</taxon>
        <taxon>Hexapoda</taxon>
        <taxon>Collembola</taxon>
        <taxon>Symphypleona</taxon>
        <taxon>Sminthuridae</taxon>
        <taxon>Allacma</taxon>
    </lineage>
</organism>
<name>A0A8J2P7W4_9HEXA</name>
<dbReference type="Proteomes" id="UP000708208">
    <property type="component" value="Unassembled WGS sequence"/>
</dbReference>